<protein>
    <submittedName>
        <fullName evidence="1">Cof-type HAD-IIB family hydrolase</fullName>
        <ecNumber evidence="1">3.1.3.-</ecNumber>
    </submittedName>
</protein>
<dbReference type="SFLD" id="SFLDG01140">
    <property type="entry name" value="C2.B:_Phosphomannomutase_and_P"/>
    <property type="match status" value="1"/>
</dbReference>
<sequence length="265" mass="28863">MIKLIAVDMDGTFLNSNQDYDRERFAAVHAAMTARGIQFVVASGNQYYQLRSFFSAYPETIYVAENGAYIRDAKQTYATHTFSPEATDQITDFLSSDPALSVIACGVGAAYVRALEGPEYIAQTRRFYHRLEVRDDLTIYGDPIMKFGVNMAPARTQEYLARFTEAFAGIAEVTSSGHGDIDIIQPGRHKAAGLKELGARLGISLADMAAFGDGGNDLEMVREVGLGVAMKNAAPAVLAAADVITEKTNDEAGVCDFLERYFATH</sequence>
<keyword evidence="1" id="KW-0378">Hydrolase</keyword>
<reference evidence="2" key="1">
    <citation type="journal article" date="2019" name="Int. J. Syst. Evol. Microbiol.">
        <title>The Global Catalogue of Microorganisms (GCM) 10K type strain sequencing project: providing services to taxonomists for standard genome sequencing and annotation.</title>
        <authorList>
            <consortium name="The Broad Institute Genomics Platform"/>
            <consortium name="The Broad Institute Genome Sequencing Center for Infectious Disease"/>
            <person name="Wu L."/>
            <person name="Ma J."/>
        </authorList>
    </citation>
    <scope>NUCLEOTIDE SEQUENCE [LARGE SCALE GENOMIC DNA]</scope>
    <source>
        <strain evidence="2">CCM 8980</strain>
    </source>
</reference>
<dbReference type="EMBL" id="JBHTOC010000001">
    <property type="protein sequence ID" value="MFD1428796.1"/>
    <property type="molecule type" value="Genomic_DNA"/>
</dbReference>
<dbReference type="Pfam" id="PF08282">
    <property type="entry name" value="Hydrolase_3"/>
    <property type="match status" value="1"/>
</dbReference>
<dbReference type="InterPro" id="IPR036412">
    <property type="entry name" value="HAD-like_sf"/>
</dbReference>
<evidence type="ECO:0000313" key="1">
    <source>
        <dbReference type="EMBL" id="MFD1428796.1"/>
    </source>
</evidence>
<dbReference type="NCBIfam" id="TIGR00099">
    <property type="entry name" value="Cof-subfamily"/>
    <property type="match status" value="1"/>
</dbReference>
<dbReference type="InterPro" id="IPR006379">
    <property type="entry name" value="HAD-SF_hydro_IIB"/>
</dbReference>
<dbReference type="PANTHER" id="PTHR10000:SF53">
    <property type="entry name" value="5-AMINO-6-(5-PHOSPHO-D-RIBITYLAMINO)URACIL PHOSPHATASE YBJI-RELATED"/>
    <property type="match status" value="1"/>
</dbReference>
<dbReference type="Proteomes" id="UP001597196">
    <property type="component" value="Unassembled WGS sequence"/>
</dbReference>
<dbReference type="EC" id="3.1.3.-" evidence="1"/>
<dbReference type="NCBIfam" id="TIGR01484">
    <property type="entry name" value="HAD-SF-IIB"/>
    <property type="match status" value="1"/>
</dbReference>
<gene>
    <name evidence="1" type="ORF">ACFQ4P_00860</name>
</gene>
<dbReference type="CDD" id="cd07518">
    <property type="entry name" value="HAD_YbiV-Like"/>
    <property type="match status" value="1"/>
</dbReference>
<dbReference type="PANTHER" id="PTHR10000">
    <property type="entry name" value="PHOSPHOSERINE PHOSPHATASE"/>
    <property type="match status" value="1"/>
</dbReference>
<accession>A0ABW4CFC0</accession>
<dbReference type="SFLD" id="SFLDS00003">
    <property type="entry name" value="Haloacid_Dehalogenase"/>
    <property type="match status" value="1"/>
</dbReference>
<organism evidence="1 2">
    <name type="scientific">Lacticaseibacillus mingshuiensis</name>
    <dbReference type="NCBI Taxonomy" id="2799574"/>
    <lineage>
        <taxon>Bacteria</taxon>
        <taxon>Bacillati</taxon>
        <taxon>Bacillota</taxon>
        <taxon>Bacilli</taxon>
        <taxon>Lactobacillales</taxon>
        <taxon>Lactobacillaceae</taxon>
        <taxon>Lacticaseibacillus</taxon>
    </lineage>
</organism>
<dbReference type="SUPFAM" id="SSF56784">
    <property type="entry name" value="HAD-like"/>
    <property type="match status" value="1"/>
</dbReference>
<name>A0ABW4CFC0_9LACO</name>
<dbReference type="Gene3D" id="3.40.50.1000">
    <property type="entry name" value="HAD superfamily/HAD-like"/>
    <property type="match status" value="1"/>
</dbReference>
<dbReference type="RefSeq" id="WP_203625824.1">
    <property type="nucleotide sequence ID" value="NZ_BOLQ01000001.1"/>
</dbReference>
<dbReference type="InterPro" id="IPR023214">
    <property type="entry name" value="HAD_sf"/>
</dbReference>
<keyword evidence="2" id="KW-1185">Reference proteome</keyword>
<dbReference type="GO" id="GO:0016787">
    <property type="term" value="F:hydrolase activity"/>
    <property type="evidence" value="ECO:0007669"/>
    <property type="project" value="UniProtKB-KW"/>
</dbReference>
<dbReference type="Gene3D" id="3.30.1240.10">
    <property type="match status" value="1"/>
</dbReference>
<dbReference type="InterPro" id="IPR000150">
    <property type="entry name" value="Cof"/>
</dbReference>
<proteinExistence type="predicted"/>
<evidence type="ECO:0000313" key="2">
    <source>
        <dbReference type="Proteomes" id="UP001597196"/>
    </source>
</evidence>
<comment type="caution">
    <text evidence="1">The sequence shown here is derived from an EMBL/GenBank/DDBJ whole genome shotgun (WGS) entry which is preliminary data.</text>
</comment>